<organism evidence="4 6">
    <name type="scientific">Testudinibacter aquarius</name>
    <dbReference type="NCBI Taxonomy" id="1524974"/>
    <lineage>
        <taxon>Bacteria</taxon>
        <taxon>Pseudomonadati</taxon>
        <taxon>Pseudomonadota</taxon>
        <taxon>Gammaproteobacteria</taxon>
        <taxon>Pasteurellales</taxon>
        <taxon>Pasteurellaceae</taxon>
        <taxon>Testudinibacter</taxon>
    </lineage>
</organism>
<dbReference type="GO" id="GO:0005737">
    <property type="term" value="C:cytoplasm"/>
    <property type="evidence" value="ECO:0007669"/>
    <property type="project" value="TreeGrafter"/>
</dbReference>
<feature type="chain" id="PRO_5020803189" evidence="2">
    <location>
        <begin position="25"/>
        <end position="677"/>
    </location>
</feature>
<evidence type="ECO:0000313" key="6">
    <source>
        <dbReference type="Proteomes" id="UP000294619"/>
    </source>
</evidence>
<proteinExistence type="predicted"/>
<accession>A0A4R3YD46</accession>
<protein>
    <submittedName>
        <fullName evidence="5">VWA domain-containing protein</fullName>
    </submittedName>
    <submittedName>
        <fullName evidence="4">von Willebrand factor type A domain-containing protein</fullName>
    </submittedName>
</protein>
<evidence type="ECO:0000313" key="5">
    <source>
        <dbReference type="EMBL" id="TNG92221.1"/>
    </source>
</evidence>
<dbReference type="PANTHER" id="PTHR47763">
    <property type="entry name" value="ALPHA-PROTEIN KINASE VWKA"/>
    <property type="match status" value="1"/>
</dbReference>
<evidence type="ECO:0000313" key="7">
    <source>
        <dbReference type="Proteomes" id="UP000305526"/>
    </source>
</evidence>
<reference evidence="5 7" key="2">
    <citation type="submission" date="2019-05" db="EMBL/GenBank/DDBJ databases">
        <title>Pasteurellaceae isolates from reptiles.</title>
        <authorList>
            <person name="Bojesen A.M."/>
            <person name="Lund E."/>
        </authorList>
    </citation>
    <scope>NUCLEOTIDE SEQUENCE [LARGE SCALE GENOMIC DNA]</scope>
    <source>
        <strain evidence="5 7">ELNT2x</strain>
    </source>
</reference>
<dbReference type="Gene3D" id="3.40.50.410">
    <property type="entry name" value="von Willebrand factor, type A domain"/>
    <property type="match status" value="1"/>
</dbReference>
<dbReference type="Pfam" id="PF00092">
    <property type="entry name" value="VWA"/>
    <property type="match status" value="1"/>
</dbReference>
<dbReference type="SUPFAM" id="SSF53300">
    <property type="entry name" value="vWA-like"/>
    <property type="match status" value="1"/>
</dbReference>
<dbReference type="InterPro" id="IPR002035">
    <property type="entry name" value="VWF_A"/>
</dbReference>
<dbReference type="Proteomes" id="UP000305526">
    <property type="component" value="Unassembled WGS sequence"/>
</dbReference>
<dbReference type="EMBL" id="SMCP01000001">
    <property type="protein sequence ID" value="TCV89956.1"/>
    <property type="molecule type" value="Genomic_DNA"/>
</dbReference>
<evidence type="ECO:0000259" key="3">
    <source>
        <dbReference type="PROSITE" id="PS50234"/>
    </source>
</evidence>
<gene>
    <name evidence="4" type="ORF">EDC16_101268</name>
    <name evidence="5" type="ORF">FHQ21_05090</name>
</gene>
<dbReference type="PROSITE" id="PS50234">
    <property type="entry name" value="VWFA"/>
    <property type="match status" value="1"/>
</dbReference>
<name>A0A4R3YD46_9PAST</name>
<keyword evidence="7" id="KW-1185">Reference proteome</keyword>
<dbReference type="EMBL" id="VDGV01000037">
    <property type="protein sequence ID" value="TNG92221.1"/>
    <property type="molecule type" value="Genomic_DNA"/>
</dbReference>
<dbReference type="Proteomes" id="UP000294619">
    <property type="component" value="Unassembled WGS sequence"/>
</dbReference>
<dbReference type="InterPro" id="IPR036465">
    <property type="entry name" value="vWFA_dom_sf"/>
</dbReference>
<reference evidence="4 6" key="1">
    <citation type="submission" date="2019-03" db="EMBL/GenBank/DDBJ databases">
        <title>Genomic Encyclopedia of Type Strains, Phase IV (KMG-IV): sequencing the most valuable type-strain genomes for metagenomic binning, comparative biology and taxonomic classification.</title>
        <authorList>
            <person name="Goeker M."/>
        </authorList>
    </citation>
    <scope>NUCLEOTIDE SEQUENCE [LARGE SCALE GENOMIC DNA]</scope>
    <source>
        <strain evidence="4 6">DSM 28140</strain>
    </source>
</reference>
<evidence type="ECO:0000313" key="4">
    <source>
        <dbReference type="EMBL" id="TCV89956.1"/>
    </source>
</evidence>
<sequence>MIGYLKLLSSALLLGSLLTQSAVAAQPLLQQGKKTLFQRVLSTPTCELVESAGQSGGKKAVVFSRYYVYQRESVNGKEWLQVGPDTFGKTVGWLASECAVPWNMQMTLAFTNPAGRDPLLFFKDKATLESLIEADNPAALLEPIRADLNSGKHTPQVLAQEPAEYIDFQKNFYLLPILQGEEVMNSKGFYERILEVASVSKDDKVLSNTQHPTQGANTSTAGAATNPSTAGAVTNAQKITGFSAAIVFVIDSSISMDPYINRTREAMKQIYAQIEKENLSEQVKFGLVSFRSNTAATPGLEYTAKMFVDPSTVKDGKDFMNKVADLKQAKVSSKEFNEDAYAGIATALNDIAWDNFGGRYIVLISDAGALDGNNPLSSTGLDAKQLRLEAQHRGVAIYTLHLKTAAGKKNHDEAQKQYVDLAFNNYLNKPLYYPVNAGDVNEFGDKVSSLAKAITSQVQLAYRGELAAGSALTVEENKEAKKAEEKDDSEIAKDAALLGKAMQLAYLGDVKGTTAPPVFKAWISDKDFVKNSPTAEARVLLTKSQLSDLSDVVKKIAEAANSGLISPSDMFTQLRSVAAAMGQDPNKLKENASVKIADLGLMGEYLDDIPYKSQIASIDEETWKGMSAQEQERFLRGLHQKLRHYQIMNEDSARWISLSEESDSRDFVYPVPLEALP</sequence>
<dbReference type="PANTHER" id="PTHR47763:SF1">
    <property type="entry name" value="DUF659 DOMAIN-CONTAINING PROTEIN"/>
    <property type="match status" value="1"/>
</dbReference>
<dbReference type="CDD" id="cd00198">
    <property type="entry name" value="vWFA"/>
    <property type="match status" value="1"/>
</dbReference>
<dbReference type="AlphaFoldDB" id="A0A4R3YD46"/>
<dbReference type="InterPro" id="IPR052969">
    <property type="entry name" value="Thr-specific_kinase-like"/>
</dbReference>
<feature type="compositionally biased region" description="Low complexity" evidence="1">
    <location>
        <begin position="215"/>
        <end position="228"/>
    </location>
</feature>
<dbReference type="SMART" id="SM00327">
    <property type="entry name" value="VWA"/>
    <property type="match status" value="1"/>
</dbReference>
<comment type="caution">
    <text evidence="4">The sequence shown here is derived from an EMBL/GenBank/DDBJ whole genome shotgun (WGS) entry which is preliminary data.</text>
</comment>
<evidence type="ECO:0000256" key="2">
    <source>
        <dbReference type="SAM" id="SignalP"/>
    </source>
</evidence>
<feature type="region of interest" description="Disordered" evidence="1">
    <location>
        <begin position="206"/>
        <end position="228"/>
    </location>
</feature>
<evidence type="ECO:0000256" key="1">
    <source>
        <dbReference type="SAM" id="MobiDB-lite"/>
    </source>
</evidence>
<dbReference type="GO" id="GO:0004674">
    <property type="term" value="F:protein serine/threonine kinase activity"/>
    <property type="evidence" value="ECO:0007669"/>
    <property type="project" value="TreeGrafter"/>
</dbReference>
<keyword evidence="2" id="KW-0732">Signal</keyword>
<feature type="signal peptide" evidence="2">
    <location>
        <begin position="1"/>
        <end position="24"/>
    </location>
</feature>
<feature type="domain" description="VWFA" evidence="3">
    <location>
        <begin position="245"/>
        <end position="447"/>
    </location>
</feature>